<reference evidence="14" key="1">
    <citation type="submission" date="2020-10" db="EMBL/GenBank/DDBJ databases">
        <authorList>
            <person name="Gilroy R."/>
        </authorList>
    </citation>
    <scope>NUCLEOTIDE SEQUENCE</scope>
    <source>
        <strain evidence="14">10192</strain>
    </source>
</reference>
<evidence type="ECO:0000256" key="6">
    <source>
        <dbReference type="ARBA" id="ARBA00022755"/>
    </source>
</evidence>
<sequence length="430" mass="49102">MIDRYSREEMKKIWELDSKFSYYLKVEIAVCEAYAKEGKFPKKDIEELKKKASFSIERIDEIEAEVRHDVIAFLTCVNESLGDLAKYMHVGMTSSDVIDTAFALQIQDSGKIILKDLDETINSMKELAKKHKDTVCIGRSHGVHAEIMTFGVKVCSWIDILERQRDNFKHALEEIRVGQISGPVGTYSNISPKIEEITCKNLGLKPARISTQVIARDYHAYFMQSLALIASVIEQFATEIRHLQRTEVLEVEEGFGKNQKGSSAMPHKKNPVLSENLCGLARVVRANSIAAMENIPLWHERDISHSSAERIIFPDSLTLVDFMLSRFNGIVQNLVVHEKNMLKNTDRFGGIVFSQKVLLELVEKGLTREEAYRIVQRNALDAFENDGDFKANLLKDKDVTDRLTPDEIEKIFDRNAFLSNINTIYKRILR</sequence>
<name>A0A9D9DS95_9BACT</name>
<comment type="caution">
    <text evidence="14">The sequence shown here is derived from an EMBL/GenBank/DDBJ whole genome shotgun (WGS) entry which is preliminary data.</text>
</comment>
<comment type="pathway">
    <text evidence="1 12">Purine metabolism; IMP biosynthesis via de novo pathway; 5-amino-1-(5-phospho-D-ribosyl)imidazole-4-carboxamide from 5-amino-1-(5-phospho-D-ribosyl)imidazole-4-carboxylate: step 2/2.</text>
</comment>
<dbReference type="Gene3D" id="1.10.40.30">
    <property type="entry name" value="Fumarase/aspartase (C-terminal domain)"/>
    <property type="match status" value="1"/>
</dbReference>
<evidence type="ECO:0000259" key="13">
    <source>
        <dbReference type="SMART" id="SM00998"/>
    </source>
</evidence>
<accession>A0A9D9DS95</accession>
<dbReference type="SUPFAM" id="SSF48557">
    <property type="entry name" value="L-aspartase-like"/>
    <property type="match status" value="1"/>
</dbReference>
<comment type="similarity">
    <text evidence="3 12">Belongs to the lyase 1 family. Adenylosuccinate lyase subfamily.</text>
</comment>
<dbReference type="FunFam" id="1.20.200.10:FF:000008">
    <property type="entry name" value="Adenylosuccinate lyase"/>
    <property type="match status" value="1"/>
</dbReference>
<dbReference type="InterPro" id="IPR000362">
    <property type="entry name" value="Fumarate_lyase_fam"/>
</dbReference>
<evidence type="ECO:0000256" key="3">
    <source>
        <dbReference type="ARBA" id="ARBA00008273"/>
    </source>
</evidence>
<evidence type="ECO:0000256" key="9">
    <source>
        <dbReference type="ARBA" id="ARBA00030717"/>
    </source>
</evidence>
<evidence type="ECO:0000256" key="4">
    <source>
        <dbReference type="ARBA" id="ARBA00012339"/>
    </source>
</evidence>
<dbReference type="Proteomes" id="UP000823632">
    <property type="component" value="Unassembled WGS sequence"/>
</dbReference>
<evidence type="ECO:0000313" key="15">
    <source>
        <dbReference type="Proteomes" id="UP000823632"/>
    </source>
</evidence>
<dbReference type="PANTHER" id="PTHR43172:SF1">
    <property type="entry name" value="ADENYLOSUCCINATE LYASE"/>
    <property type="match status" value="1"/>
</dbReference>
<evidence type="ECO:0000313" key="14">
    <source>
        <dbReference type="EMBL" id="MBO8431125.1"/>
    </source>
</evidence>
<gene>
    <name evidence="14" type="ORF">IAC76_07025</name>
</gene>
<dbReference type="Pfam" id="PF00206">
    <property type="entry name" value="Lyase_1"/>
    <property type="match status" value="1"/>
</dbReference>
<organism evidence="14 15">
    <name type="scientific">Candidatus Scatousia excrementipullorum</name>
    <dbReference type="NCBI Taxonomy" id="2840936"/>
    <lineage>
        <taxon>Bacteria</taxon>
        <taxon>Candidatus Scatousia</taxon>
    </lineage>
</organism>
<dbReference type="InterPro" id="IPR024083">
    <property type="entry name" value="Fumarase/histidase_N"/>
</dbReference>
<dbReference type="AlphaFoldDB" id="A0A9D9DS95"/>
<dbReference type="GO" id="GO:0005829">
    <property type="term" value="C:cytosol"/>
    <property type="evidence" value="ECO:0007669"/>
    <property type="project" value="TreeGrafter"/>
</dbReference>
<dbReference type="EMBL" id="JADIND010000153">
    <property type="protein sequence ID" value="MBO8431125.1"/>
    <property type="molecule type" value="Genomic_DNA"/>
</dbReference>
<dbReference type="NCBIfam" id="TIGR00928">
    <property type="entry name" value="purB"/>
    <property type="match status" value="1"/>
</dbReference>
<dbReference type="GO" id="GO:0004018">
    <property type="term" value="F:N6-(1,2-dicarboxyethyl)AMP AMP-lyase (fumarate-forming) activity"/>
    <property type="evidence" value="ECO:0007669"/>
    <property type="project" value="UniProtKB-UniRule"/>
</dbReference>
<protein>
    <recommendedName>
        <fullName evidence="5 11">Adenylosuccinate lyase</fullName>
        <shortName evidence="12">ASL</shortName>
        <ecNumber evidence="4 11">4.3.2.2</ecNumber>
    </recommendedName>
    <alternativeName>
        <fullName evidence="9 12">Adenylosuccinase</fullName>
    </alternativeName>
</protein>
<dbReference type="PRINTS" id="PR00145">
    <property type="entry name" value="ARGSUCLYASE"/>
</dbReference>
<comment type="pathway">
    <text evidence="2 12">Purine metabolism; AMP biosynthesis via de novo pathway; AMP from IMP: step 2/2.</text>
</comment>
<dbReference type="CDD" id="cd01360">
    <property type="entry name" value="Adenylsuccinate_lyase_1"/>
    <property type="match status" value="1"/>
</dbReference>
<dbReference type="Gene3D" id="1.20.200.10">
    <property type="entry name" value="Fumarase/aspartase (Central domain)"/>
    <property type="match status" value="1"/>
</dbReference>
<reference evidence="14" key="2">
    <citation type="journal article" date="2021" name="PeerJ">
        <title>Extensive microbial diversity within the chicken gut microbiome revealed by metagenomics and culture.</title>
        <authorList>
            <person name="Gilroy R."/>
            <person name="Ravi A."/>
            <person name="Getino M."/>
            <person name="Pursley I."/>
            <person name="Horton D.L."/>
            <person name="Alikhan N.F."/>
            <person name="Baker D."/>
            <person name="Gharbi K."/>
            <person name="Hall N."/>
            <person name="Watson M."/>
            <person name="Adriaenssens E.M."/>
            <person name="Foster-Nyarko E."/>
            <person name="Jarju S."/>
            <person name="Secka A."/>
            <person name="Antonio M."/>
            <person name="Oren A."/>
            <person name="Chaudhuri R.R."/>
            <person name="La Ragione R."/>
            <person name="Hildebrand F."/>
            <person name="Pallen M.J."/>
        </authorList>
    </citation>
    <scope>NUCLEOTIDE SEQUENCE</scope>
    <source>
        <strain evidence="14">10192</strain>
    </source>
</reference>
<evidence type="ECO:0000256" key="10">
    <source>
        <dbReference type="ARBA" id="ARBA00049115"/>
    </source>
</evidence>
<dbReference type="FunFam" id="1.10.40.30:FF:000007">
    <property type="entry name" value="Adenylosuccinate lyase"/>
    <property type="match status" value="1"/>
</dbReference>
<keyword evidence="6 12" id="KW-0658">Purine biosynthesis</keyword>
<evidence type="ECO:0000256" key="12">
    <source>
        <dbReference type="RuleBase" id="RU361172"/>
    </source>
</evidence>
<dbReference type="Gene3D" id="1.10.275.10">
    <property type="entry name" value="Fumarase/aspartase (N-terminal domain)"/>
    <property type="match status" value="1"/>
</dbReference>
<dbReference type="PROSITE" id="PS00163">
    <property type="entry name" value="FUMARATE_LYASES"/>
    <property type="match status" value="1"/>
</dbReference>
<dbReference type="InterPro" id="IPR019468">
    <property type="entry name" value="AdenyloSucc_lyase_C"/>
</dbReference>
<dbReference type="InterPro" id="IPR008948">
    <property type="entry name" value="L-Aspartase-like"/>
</dbReference>
<evidence type="ECO:0000256" key="7">
    <source>
        <dbReference type="ARBA" id="ARBA00023239"/>
    </source>
</evidence>
<evidence type="ECO:0000256" key="1">
    <source>
        <dbReference type="ARBA" id="ARBA00004706"/>
    </source>
</evidence>
<dbReference type="InterPro" id="IPR022761">
    <property type="entry name" value="Fumarate_lyase_N"/>
</dbReference>
<dbReference type="SMART" id="SM00998">
    <property type="entry name" value="ADSL_C"/>
    <property type="match status" value="1"/>
</dbReference>
<evidence type="ECO:0000256" key="5">
    <source>
        <dbReference type="ARBA" id="ARBA00017058"/>
    </source>
</evidence>
<dbReference type="InterPro" id="IPR004769">
    <property type="entry name" value="Pur_lyase"/>
</dbReference>
<evidence type="ECO:0000256" key="2">
    <source>
        <dbReference type="ARBA" id="ARBA00004734"/>
    </source>
</evidence>
<dbReference type="GO" id="GO:0070626">
    <property type="term" value="F:(S)-2-(5-amino-1-(5-phospho-D-ribosyl)imidazole-4-carboxamido) succinate lyase (fumarate-forming) activity"/>
    <property type="evidence" value="ECO:0007669"/>
    <property type="project" value="TreeGrafter"/>
</dbReference>
<dbReference type="Pfam" id="PF10397">
    <property type="entry name" value="ADSL_C"/>
    <property type="match status" value="1"/>
</dbReference>
<dbReference type="PRINTS" id="PR00149">
    <property type="entry name" value="FUMRATELYASE"/>
</dbReference>
<evidence type="ECO:0000256" key="11">
    <source>
        <dbReference type="NCBIfam" id="TIGR00928"/>
    </source>
</evidence>
<dbReference type="PANTHER" id="PTHR43172">
    <property type="entry name" value="ADENYLOSUCCINATE LYASE"/>
    <property type="match status" value="1"/>
</dbReference>
<keyword evidence="7 12" id="KW-0456">Lyase</keyword>
<dbReference type="EC" id="4.3.2.2" evidence="4 11"/>
<comment type="catalytic activity">
    <reaction evidence="8">
        <text>(2S)-2-[5-amino-1-(5-phospho-beta-D-ribosyl)imidazole-4-carboxamido]succinate = 5-amino-1-(5-phospho-beta-D-ribosyl)imidazole-4-carboxamide + fumarate</text>
        <dbReference type="Rhea" id="RHEA:23920"/>
        <dbReference type="ChEBI" id="CHEBI:29806"/>
        <dbReference type="ChEBI" id="CHEBI:58443"/>
        <dbReference type="ChEBI" id="CHEBI:58475"/>
        <dbReference type="EC" id="4.3.2.2"/>
    </reaction>
    <physiologicalReaction direction="left-to-right" evidence="8">
        <dbReference type="Rhea" id="RHEA:23921"/>
    </physiologicalReaction>
</comment>
<comment type="catalytic activity">
    <reaction evidence="10">
        <text>N(6)-(1,2-dicarboxyethyl)-AMP = fumarate + AMP</text>
        <dbReference type="Rhea" id="RHEA:16853"/>
        <dbReference type="ChEBI" id="CHEBI:29806"/>
        <dbReference type="ChEBI" id="CHEBI:57567"/>
        <dbReference type="ChEBI" id="CHEBI:456215"/>
        <dbReference type="EC" id="4.3.2.2"/>
    </reaction>
    <physiologicalReaction direction="left-to-right" evidence="10">
        <dbReference type="Rhea" id="RHEA:16854"/>
    </physiologicalReaction>
</comment>
<dbReference type="InterPro" id="IPR020557">
    <property type="entry name" value="Fumarate_lyase_CS"/>
</dbReference>
<evidence type="ECO:0000256" key="8">
    <source>
        <dbReference type="ARBA" id="ARBA00024477"/>
    </source>
</evidence>
<dbReference type="GO" id="GO:0044208">
    <property type="term" value="P:'de novo' AMP biosynthetic process"/>
    <property type="evidence" value="ECO:0007669"/>
    <property type="project" value="TreeGrafter"/>
</dbReference>
<proteinExistence type="inferred from homology"/>
<feature type="domain" description="Adenylosuccinate lyase C-terminal" evidence="13">
    <location>
        <begin position="349"/>
        <end position="429"/>
    </location>
</feature>